<dbReference type="OrthoDB" id="127395at2"/>
<evidence type="ECO:0008006" key="3">
    <source>
        <dbReference type="Google" id="ProtNLM"/>
    </source>
</evidence>
<name>A0A2W2EKZ2_9ACTN</name>
<accession>A0A2W2EKZ2</accession>
<dbReference type="GO" id="GO:0005975">
    <property type="term" value="P:carbohydrate metabolic process"/>
    <property type="evidence" value="ECO:0007669"/>
    <property type="project" value="InterPro"/>
</dbReference>
<dbReference type="Gene3D" id="1.50.10.10">
    <property type="match status" value="1"/>
</dbReference>
<dbReference type="AlphaFoldDB" id="A0A2W2EKZ2"/>
<dbReference type="Proteomes" id="UP000249304">
    <property type="component" value="Unassembled WGS sequence"/>
</dbReference>
<reference evidence="1 2" key="1">
    <citation type="submission" date="2018-01" db="EMBL/GenBank/DDBJ databases">
        <title>Draft genome sequence of Nonomuraea sp. KC333.</title>
        <authorList>
            <person name="Sahin N."/>
            <person name="Saygin H."/>
            <person name="Ay H."/>
        </authorList>
    </citation>
    <scope>NUCLEOTIDE SEQUENCE [LARGE SCALE GENOMIC DNA]</scope>
    <source>
        <strain evidence="1 2">KC333</strain>
    </source>
</reference>
<dbReference type="InterPro" id="IPR008928">
    <property type="entry name" value="6-hairpin_glycosidase_sf"/>
</dbReference>
<dbReference type="InterPro" id="IPR012341">
    <property type="entry name" value="6hp_glycosidase-like_sf"/>
</dbReference>
<sequence length="674" mass="72912">MIDRRALVGRHAVEVTSVLPESPLSVGNGELCYTADVTGLQTFPGLHPVEDPEGPGTLLATMASWGWHSVPGSYDLAQTTRTYRTPRGPAPYVDMADIARPSPAEAWLRANPHRLDLARIGLVAAGGGALAPDDVRGARQRLDLWTGVLTSRYLLRGTPFQVVTACHPERDVLAFRIESPGLDGVAVRLAFPYGSQAWGNAADWSRPRAHTSVPRPSAGGLTVARRLDGTVYEVTVTMTGGRAERTGPHEFLLALDGTAAELVVAFHQGTPGPEASFGEVVAASERHWERFWSTGGAVDLSGGHDERAPELERRIVLSQYLTAIHCAGSTPPAETGLMANSWRGRFHLEMHWWHAAHFPLWGRSELLERSLGWYTAVLPRARETARAQGCPGARWPKQVGPDGRESPSPIGPFLVWQQPHPIYLAELVRRAIGTRRAVALYGDLVLETAAFMAAFAVKGPGGYGLGPPLVPAQESYAGVRADAANPTFELAYWAWALDTAQRWRRLLGLAPEPSWAEVAAGMAAPLVRDGVYAAMDAPPYTVRDDHPSMVYALGFVPPTPIVDPAVMRATLRDVLADWDWESTWGWDYPAIAMTATRLGEPDLAVDALLMPVAKNTYLPNGHNRQSPGLPVYLPGNGGLLAAVALMARGWDGGPPAPGFPDSWTVRHEGLHRLP</sequence>
<gene>
    <name evidence="1" type="ORF">C1J01_31055</name>
</gene>
<keyword evidence="2" id="KW-1185">Reference proteome</keyword>
<dbReference type="RefSeq" id="WP_111182539.1">
    <property type="nucleotide sequence ID" value="NZ_POUD01000168.1"/>
</dbReference>
<organism evidence="1 2">
    <name type="scientific">Nonomuraea aridisoli</name>
    <dbReference type="NCBI Taxonomy" id="2070368"/>
    <lineage>
        <taxon>Bacteria</taxon>
        <taxon>Bacillati</taxon>
        <taxon>Actinomycetota</taxon>
        <taxon>Actinomycetes</taxon>
        <taxon>Streptosporangiales</taxon>
        <taxon>Streptosporangiaceae</taxon>
        <taxon>Nonomuraea</taxon>
    </lineage>
</organism>
<dbReference type="SUPFAM" id="SSF48208">
    <property type="entry name" value="Six-hairpin glycosidases"/>
    <property type="match status" value="1"/>
</dbReference>
<evidence type="ECO:0000313" key="2">
    <source>
        <dbReference type="Proteomes" id="UP000249304"/>
    </source>
</evidence>
<proteinExistence type="predicted"/>
<comment type="caution">
    <text evidence="1">The sequence shown here is derived from an EMBL/GenBank/DDBJ whole genome shotgun (WGS) entry which is preliminary data.</text>
</comment>
<evidence type="ECO:0000313" key="1">
    <source>
        <dbReference type="EMBL" id="PZG13038.1"/>
    </source>
</evidence>
<protein>
    <recommendedName>
        <fullName evidence="3">Glycoside hydrolase family 65</fullName>
    </recommendedName>
</protein>
<dbReference type="EMBL" id="POUD01000168">
    <property type="protein sequence ID" value="PZG13038.1"/>
    <property type="molecule type" value="Genomic_DNA"/>
</dbReference>